<feature type="transmembrane region" description="Helical" evidence="6">
    <location>
        <begin position="67"/>
        <end position="86"/>
    </location>
</feature>
<reference evidence="10" key="1">
    <citation type="submission" date="2017-09" db="EMBL/GenBank/DDBJ databases">
        <title>Arcobacter canalis sp. nov., a new species isolated from a water canal contaminated with urban sewage.</title>
        <authorList>
            <person name="Perez-Cataluna A."/>
            <person name="Salas-Masso N."/>
            <person name="Figueras M.J."/>
        </authorList>
    </citation>
    <scope>NUCLEOTIDE SEQUENCE [LARGE SCALE GENOMIC DNA]</scope>
    <source>
        <strain evidence="10">CECT 7727</strain>
    </source>
</reference>
<evidence type="ECO:0000256" key="4">
    <source>
        <dbReference type="ARBA" id="ARBA00022989"/>
    </source>
</evidence>
<evidence type="ECO:0000313" key="8">
    <source>
        <dbReference type="EMBL" id="AXX88113.1"/>
    </source>
</evidence>
<dbReference type="RefSeq" id="WP_099310850.1">
    <property type="nucleotide sequence ID" value="NZ_CP032101.1"/>
</dbReference>
<dbReference type="PANTHER" id="PTHR32322:SF2">
    <property type="entry name" value="EAMA DOMAIN-CONTAINING PROTEIN"/>
    <property type="match status" value="1"/>
</dbReference>
<accession>A0A347TND5</accession>
<dbReference type="SUPFAM" id="SSF103481">
    <property type="entry name" value="Multidrug resistance efflux transporter EmrE"/>
    <property type="match status" value="2"/>
</dbReference>
<dbReference type="KEGG" id="amar:AMRN_2411"/>
<feature type="transmembrane region" description="Helical" evidence="6">
    <location>
        <begin position="92"/>
        <end position="113"/>
    </location>
</feature>
<dbReference type="Pfam" id="PF00892">
    <property type="entry name" value="EamA"/>
    <property type="match status" value="2"/>
</dbReference>
<dbReference type="EMBL" id="CP032101">
    <property type="protein sequence ID" value="AXX88113.1"/>
    <property type="molecule type" value="Genomic_DNA"/>
</dbReference>
<evidence type="ECO:0000256" key="2">
    <source>
        <dbReference type="ARBA" id="ARBA00007362"/>
    </source>
</evidence>
<dbReference type="PANTHER" id="PTHR32322">
    <property type="entry name" value="INNER MEMBRANE TRANSPORTER"/>
    <property type="match status" value="1"/>
</dbReference>
<evidence type="ECO:0000256" key="1">
    <source>
        <dbReference type="ARBA" id="ARBA00004141"/>
    </source>
</evidence>
<evidence type="ECO:0000256" key="6">
    <source>
        <dbReference type="SAM" id="Phobius"/>
    </source>
</evidence>
<dbReference type="AlphaFoldDB" id="A0A347TND5"/>
<evidence type="ECO:0000313" key="9">
    <source>
        <dbReference type="EMBL" id="PHO15630.1"/>
    </source>
</evidence>
<dbReference type="GO" id="GO:0016020">
    <property type="term" value="C:membrane"/>
    <property type="evidence" value="ECO:0007669"/>
    <property type="project" value="UniProtKB-SubCell"/>
</dbReference>
<feature type="transmembrane region" description="Helical" evidence="6">
    <location>
        <begin position="178"/>
        <end position="200"/>
    </location>
</feature>
<evidence type="ECO:0000256" key="3">
    <source>
        <dbReference type="ARBA" id="ARBA00022692"/>
    </source>
</evidence>
<dbReference type="InterPro" id="IPR037185">
    <property type="entry name" value="EmrE-like"/>
</dbReference>
<organism evidence="8 11">
    <name type="scientific">Malaciobacter marinus</name>
    <dbReference type="NCBI Taxonomy" id="505249"/>
    <lineage>
        <taxon>Bacteria</taxon>
        <taxon>Pseudomonadati</taxon>
        <taxon>Campylobacterota</taxon>
        <taxon>Epsilonproteobacteria</taxon>
        <taxon>Campylobacterales</taxon>
        <taxon>Arcobacteraceae</taxon>
        <taxon>Malaciobacter</taxon>
    </lineage>
</organism>
<feature type="transmembrane region" description="Helical" evidence="6">
    <location>
        <begin position="125"/>
        <end position="142"/>
    </location>
</feature>
<feature type="transmembrane region" description="Helical" evidence="6">
    <location>
        <begin position="154"/>
        <end position="171"/>
    </location>
</feature>
<gene>
    <name evidence="8" type="ORF">AMRN_2411</name>
    <name evidence="9" type="ORF">CPH92_06085</name>
</gene>
<dbReference type="Proteomes" id="UP000264693">
    <property type="component" value="Chromosome"/>
</dbReference>
<feature type="transmembrane region" description="Helical" evidence="6">
    <location>
        <begin position="212"/>
        <end position="233"/>
    </location>
</feature>
<dbReference type="EMBL" id="NXAO01000024">
    <property type="protein sequence ID" value="PHO15630.1"/>
    <property type="molecule type" value="Genomic_DNA"/>
</dbReference>
<reference evidence="9" key="2">
    <citation type="submission" date="2017-09" db="EMBL/GenBank/DDBJ databases">
        <authorList>
            <person name="Perez-Cataluna A."/>
            <person name="Figueras M.J."/>
            <person name="Salas-Masso N."/>
        </authorList>
    </citation>
    <scope>NUCLEOTIDE SEQUENCE</scope>
    <source>
        <strain evidence="9">CECT 7727</strain>
    </source>
</reference>
<keyword evidence="4 6" id="KW-1133">Transmembrane helix</keyword>
<keyword evidence="5 6" id="KW-0472">Membrane</keyword>
<feature type="transmembrane region" description="Helical" evidence="6">
    <location>
        <begin position="7"/>
        <end position="29"/>
    </location>
</feature>
<sequence>MFLKLKSFIVPLAFITLSGAGFVFIQMGLTYASSMAFLELRYLFAFIVLLFVVFVFKLKFPNSLIEIFHIGIAGILSVGVFSIACFNSIDYGLSPAFCLLIISLQPIVVSFLAMRFLGESVSIKAWFGLLFGLVGVILVLGFDSEINKNELIGFLFAVLGLLGMSFGSLYQKKYCSNMNLITGGVIQTFVSAIVVLPLLYFEDIRVSFNGEFIIALFYMSVIASIGVMSLLYYMIRHGEVSKVSSLFYLLPVVSVLVAYFVLDNKIESNVFIGIIIVLISMGLINKNYSKKLVIKKA</sequence>
<comment type="similarity">
    <text evidence="2">Belongs to the EamA transporter family.</text>
</comment>
<feature type="domain" description="EamA" evidence="7">
    <location>
        <begin position="15"/>
        <end position="140"/>
    </location>
</feature>
<name>A0A347TND5_9BACT</name>
<feature type="domain" description="EamA" evidence="7">
    <location>
        <begin position="152"/>
        <end position="285"/>
    </location>
</feature>
<evidence type="ECO:0000313" key="11">
    <source>
        <dbReference type="Proteomes" id="UP000264693"/>
    </source>
</evidence>
<evidence type="ECO:0000259" key="7">
    <source>
        <dbReference type="Pfam" id="PF00892"/>
    </source>
</evidence>
<keyword evidence="3 6" id="KW-0812">Transmembrane</keyword>
<keyword evidence="10" id="KW-1185">Reference proteome</keyword>
<reference evidence="8 11" key="3">
    <citation type="submission" date="2018-08" db="EMBL/GenBank/DDBJ databases">
        <title>Complete genome of the Arcobacter marinus type strain JCM 15502.</title>
        <authorList>
            <person name="Miller W.G."/>
            <person name="Yee E."/>
            <person name="Huynh S."/>
            <person name="Parker C.T."/>
        </authorList>
    </citation>
    <scope>NUCLEOTIDE SEQUENCE [LARGE SCALE GENOMIC DNA]</scope>
    <source>
        <strain evidence="8 11">JCM 15502</strain>
    </source>
</reference>
<feature type="transmembrane region" description="Helical" evidence="6">
    <location>
        <begin position="245"/>
        <end position="262"/>
    </location>
</feature>
<proteinExistence type="inferred from homology"/>
<dbReference type="Proteomes" id="UP000224740">
    <property type="component" value="Unassembled WGS sequence"/>
</dbReference>
<evidence type="ECO:0000256" key="5">
    <source>
        <dbReference type="ARBA" id="ARBA00023136"/>
    </source>
</evidence>
<dbReference type="InterPro" id="IPR050638">
    <property type="entry name" value="AA-Vitamin_Transporters"/>
</dbReference>
<feature type="transmembrane region" description="Helical" evidence="6">
    <location>
        <begin position="41"/>
        <end position="60"/>
    </location>
</feature>
<feature type="transmembrane region" description="Helical" evidence="6">
    <location>
        <begin position="268"/>
        <end position="285"/>
    </location>
</feature>
<comment type="subcellular location">
    <subcellularLocation>
        <location evidence="1">Membrane</location>
        <topology evidence="1">Multi-pass membrane protein</topology>
    </subcellularLocation>
</comment>
<protein>
    <submittedName>
        <fullName evidence="9">EamA family transporter</fullName>
    </submittedName>
    <submittedName>
        <fullName evidence="8">EamA/RhaT family transporter</fullName>
    </submittedName>
</protein>
<evidence type="ECO:0000313" key="10">
    <source>
        <dbReference type="Proteomes" id="UP000224740"/>
    </source>
</evidence>
<dbReference type="InterPro" id="IPR000620">
    <property type="entry name" value="EamA_dom"/>
</dbReference>